<feature type="transmembrane region" description="Helical" evidence="4">
    <location>
        <begin position="1105"/>
        <end position="1127"/>
    </location>
</feature>
<dbReference type="InterPro" id="IPR036881">
    <property type="entry name" value="Glyco_hydro_3_C_sf"/>
</dbReference>
<comment type="caution">
    <text evidence="6">The sequence shown here is derived from an EMBL/GenBank/DDBJ whole genome shotgun (WGS) entry which is preliminary data.</text>
</comment>
<dbReference type="SUPFAM" id="SSF51445">
    <property type="entry name" value="(Trans)glycosidases"/>
    <property type="match status" value="1"/>
</dbReference>
<keyword evidence="4" id="KW-0812">Transmembrane</keyword>
<dbReference type="InterPro" id="IPR050288">
    <property type="entry name" value="Cellulose_deg_GH3"/>
</dbReference>
<organism evidence="6 7">
    <name type="scientific">Candidatus Protoclostridium stercorigallinarum</name>
    <dbReference type="NCBI Taxonomy" id="2838741"/>
    <lineage>
        <taxon>Bacteria</taxon>
        <taxon>Bacillati</taxon>
        <taxon>Bacillota</taxon>
        <taxon>Clostridia</taxon>
        <taxon>Candidatus Protoclostridium</taxon>
    </lineage>
</organism>
<dbReference type="Gene3D" id="2.60.40.10">
    <property type="entry name" value="Immunoglobulins"/>
    <property type="match status" value="1"/>
</dbReference>
<feature type="compositionally biased region" description="Pro residues" evidence="3">
    <location>
        <begin position="1136"/>
        <end position="1146"/>
    </location>
</feature>
<dbReference type="InterPro" id="IPR001764">
    <property type="entry name" value="Glyco_hydro_3_N"/>
</dbReference>
<proteinExistence type="inferred from homology"/>
<feature type="domain" description="Fibronectin type III-like" evidence="5">
    <location>
        <begin position="473"/>
        <end position="551"/>
    </location>
</feature>
<dbReference type="InterPro" id="IPR013783">
    <property type="entry name" value="Ig-like_fold"/>
</dbReference>
<gene>
    <name evidence="6" type="ORF">H9892_05430</name>
</gene>
<feature type="transmembrane region" description="Helical" evidence="4">
    <location>
        <begin position="1002"/>
        <end position="1035"/>
    </location>
</feature>
<evidence type="ECO:0000256" key="4">
    <source>
        <dbReference type="SAM" id="Phobius"/>
    </source>
</evidence>
<dbReference type="Gene3D" id="2.60.120.260">
    <property type="entry name" value="Galactose-binding domain-like"/>
    <property type="match status" value="1"/>
</dbReference>
<dbReference type="SMART" id="SM01217">
    <property type="entry name" value="Fn3_like"/>
    <property type="match status" value="1"/>
</dbReference>
<comment type="similarity">
    <text evidence="1">Belongs to the glycosyl hydrolase 3 family.</text>
</comment>
<dbReference type="InterPro" id="IPR036962">
    <property type="entry name" value="Glyco_hydro_3_N_sf"/>
</dbReference>
<feature type="region of interest" description="Disordered" evidence="3">
    <location>
        <begin position="1976"/>
        <end position="2003"/>
    </location>
</feature>
<dbReference type="Proteomes" id="UP000823990">
    <property type="component" value="Unassembled WGS sequence"/>
</dbReference>
<feature type="region of interest" description="Disordered" evidence="3">
    <location>
        <begin position="1131"/>
        <end position="1150"/>
    </location>
</feature>
<feature type="transmembrane region" description="Helical" evidence="4">
    <location>
        <begin position="12"/>
        <end position="30"/>
    </location>
</feature>
<evidence type="ECO:0000313" key="7">
    <source>
        <dbReference type="Proteomes" id="UP000823990"/>
    </source>
</evidence>
<name>A0A9D1TRS8_9FIRM</name>
<protein>
    <submittedName>
        <fullName evidence="6">Glycoside hydrolase family 3 C-terminal domain-containing protein</fullName>
    </submittedName>
</protein>
<evidence type="ECO:0000256" key="1">
    <source>
        <dbReference type="ARBA" id="ARBA00005336"/>
    </source>
</evidence>
<dbReference type="EMBL" id="DXHS01000083">
    <property type="protein sequence ID" value="HIW02764.1"/>
    <property type="molecule type" value="Genomic_DNA"/>
</dbReference>
<keyword evidence="4" id="KW-0472">Membrane</keyword>
<evidence type="ECO:0000259" key="5">
    <source>
        <dbReference type="SMART" id="SM01217"/>
    </source>
</evidence>
<dbReference type="GO" id="GO:0004553">
    <property type="term" value="F:hydrolase activity, hydrolyzing O-glycosyl compounds"/>
    <property type="evidence" value="ECO:0007669"/>
    <property type="project" value="InterPro"/>
</dbReference>
<reference evidence="6" key="1">
    <citation type="journal article" date="2021" name="PeerJ">
        <title>Extensive microbial diversity within the chicken gut microbiome revealed by metagenomics and culture.</title>
        <authorList>
            <person name="Gilroy R."/>
            <person name="Ravi A."/>
            <person name="Getino M."/>
            <person name="Pursley I."/>
            <person name="Horton D.L."/>
            <person name="Alikhan N.F."/>
            <person name="Baker D."/>
            <person name="Gharbi K."/>
            <person name="Hall N."/>
            <person name="Watson M."/>
            <person name="Adriaenssens E.M."/>
            <person name="Foster-Nyarko E."/>
            <person name="Jarju S."/>
            <person name="Secka A."/>
            <person name="Antonio M."/>
            <person name="Oren A."/>
            <person name="Chaudhuri R.R."/>
            <person name="La Ragione R."/>
            <person name="Hildebrand F."/>
            <person name="Pallen M.J."/>
        </authorList>
    </citation>
    <scope>NUCLEOTIDE SEQUENCE</scope>
    <source>
        <strain evidence="6">12435</strain>
    </source>
</reference>
<dbReference type="Pfam" id="PF01915">
    <property type="entry name" value="Glyco_hydro_3_C"/>
    <property type="match status" value="1"/>
</dbReference>
<dbReference type="InterPro" id="IPR002772">
    <property type="entry name" value="Glyco_hydro_3_C"/>
</dbReference>
<dbReference type="InterPro" id="IPR017853">
    <property type="entry name" value="GH"/>
</dbReference>
<dbReference type="InterPro" id="IPR026891">
    <property type="entry name" value="Fn3-like"/>
</dbReference>
<accession>A0A9D1TRS8</accession>
<dbReference type="PANTHER" id="PTHR42715:SF10">
    <property type="entry name" value="BETA-GLUCOSIDASE"/>
    <property type="match status" value="1"/>
</dbReference>
<dbReference type="SUPFAM" id="SSF52279">
    <property type="entry name" value="Beta-D-glucan exohydrolase, C-terminal domain"/>
    <property type="match status" value="1"/>
</dbReference>
<dbReference type="Pfam" id="PF00933">
    <property type="entry name" value="Glyco_hydro_3"/>
    <property type="match status" value="1"/>
</dbReference>
<keyword evidence="4" id="KW-1133">Transmembrane helix</keyword>
<feature type="compositionally biased region" description="Basic and acidic residues" evidence="3">
    <location>
        <begin position="1044"/>
        <end position="1057"/>
    </location>
</feature>
<evidence type="ECO:0000256" key="3">
    <source>
        <dbReference type="SAM" id="MobiDB-lite"/>
    </source>
</evidence>
<dbReference type="PANTHER" id="PTHR42715">
    <property type="entry name" value="BETA-GLUCOSIDASE"/>
    <property type="match status" value="1"/>
</dbReference>
<sequence length="2003" mass="219256">MKVLLKIFNRYLWILLSVFFVIAFVVLIVGESFARENENNLNYALGINPWQMQTSETTEDTEYVKSNYVKKDADGNILYQTDESGVRSQVYDNEAMREASMEISRKAAADGAVLLWNNDDALPLAENSALSFFGVSSRANNWGYTGMGSGNVSVTKTDFMDLKEQFESEGKYTVNPTLYDFYPVAQQWKQVLNPYGDDNHYREFMINEKAWSSVNAAAGQTFAAYGDAAVYFISRTGSEDGDTWFDTSVYPENNDNNVDNNYLDLAENEIDTIEALISLRDAGTFEKVILVLNTGTPMQMKTISTYDIDACLWVGMGGNASFGAVYDVLSGKVNPSGRLADTYAYNGDSAPSTVNTGAFEFTRSSAGLPAENRGSNSYNHAYIVYQEGIYVGYRYYETRYEDSVLGGRNADGAAGQVNGKDGSWDYNEEVLFPFGYGLSYTDFEFSDFAVTENGDDYTVSVSVKNTGGKAGSVPVQIYLQKPYTDYDEENGIEKAAAELVGFAKTDVLAPDEKKTYTVDVDGSEFKTYDSYNKKTYILEKGDYYLAFGENAHDAVNNILAAKGYDSSDGMTDIYGQPDNGDKTFAHKITVSENDYEKYSVSEYTQEEVTNRFDDTDINLYAGTANQKITYLSRKDWNGTYPSSEVKMTAVNNIFVKDMQYSSGIENWKDPDAEMPTYGTVTNEQAGKDGLKLIMFRGLEYDNPNWDDLLDQLTWEETVKLCGISNHLIQAVKSVSSPSVVAHDGPAGVKDVQEKVGTLMAFPCGVLLASTFDEALVEEVCVAFGHEMLHGGCGEIYGTGAGLHRSVYGGRNWEYFSEDGYLSGRTLCAEVKGLQSMGAIVNIKHLVLNDQEIYRCGITTWANEQTIRELYLKAFEAAVTEAKANGVMSSLNRLGCTWVGRHKGLLTDLLRGEWGFEGFVETDSATGLYMRLGECRAEAVIAGNDLWLRGADDDSELWGDFKNDPTVAQALRESAHRILYVVANSAAMNGIDSSTKFVYVEPWYFGAIFAGQTVTGVLMGVSLAGMIAAFVLYFIVKARAEKRCAPAEDRVTDRENDARSAGGSDGGTTCGGSSDNGSAEMSPGGEPPENGGRSRFAEWLAKHRKLLIVVGTAIVAAIVIVAVVVPIATCGGTSEPGPGPGPEPPPSVETHECEHKCPICGGCLDADCTDEACAVKCGDSYLYGETFNAAEELNVAKTSLTYDKTKAYYVGFSKSNEGAVSYKLNVDKDMTVNLTASVYKNTAEDVFTDVITTSVNGVELDRPSVIYPGSDVANINLGCIELVSGENTINFVAEGDGEHVHEFLGISVAYDGADTVVSLLPAEQVPHTCDSECEVCGGCTDFSCLNPGCEYKCDCDSGTHNAHIFTVLDERADNHGRGINAEIDGVGCSWDKETRITYEIDSSIEGTVRLGVVVSHDVKTDLKFTDQFVLTVNGTRVHGDGTMPVSETGLREWNDYAMTIVGDITLKKGRNVIDFSQTPKKNVTNAAYNFQSMIIFSESGEFGWYAPEVGEHNLQHVPAVAATCVGTGNIEYWRCDDCGKYFSDEYGETEITDTSSVIVPVDPDNHTGSETVADDGVTVTCSDCNALLRYNFNGMDERCIFEGAEKNTDEQLLPGKNNVMTTITYYIVSDKDTTATMLVNCSAIATKWEVEFYKTWGVEITPSGETNPVSYQSETIHHYENQGKPDDVDRFHWFMYEEVATVTLKAGVNKVRLIGTGKEQLNFRDLAFGNVADGAKLSWGTEPAPEVGDEHELVHVPAVAATCTETGNIEYWYCDDCDKYYSDENGTDEISDTDIALPVDPDNHGGEEVTASDGVTVTCSACNALIRYNFNGMDERCIFEGAEKNTDEQLLPGKNGTITTITYYIVSDKDTTATMLVNCSAISTKWEVEFYKTWGIEITPAGETDPVSYQSETIHHYENQGKPDDVDRFHWFVYEEAAVVTLKAGVNKVQLIGTGKEQLNFRDLAFGNVADGAKLSWGTGSEATGPDAGSGAEDTVLQDKEQPK</sequence>
<keyword evidence="2 6" id="KW-0378">Hydrolase</keyword>
<dbReference type="PRINTS" id="PR00133">
    <property type="entry name" value="GLHYDRLASE3"/>
</dbReference>
<evidence type="ECO:0000256" key="2">
    <source>
        <dbReference type="ARBA" id="ARBA00022801"/>
    </source>
</evidence>
<reference evidence="6" key="2">
    <citation type="submission" date="2021-04" db="EMBL/GenBank/DDBJ databases">
        <authorList>
            <person name="Gilroy R."/>
        </authorList>
    </citation>
    <scope>NUCLEOTIDE SEQUENCE</scope>
    <source>
        <strain evidence="6">12435</strain>
    </source>
</reference>
<feature type="region of interest" description="Disordered" evidence="3">
    <location>
        <begin position="1044"/>
        <end position="1092"/>
    </location>
</feature>
<dbReference type="GO" id="GO:0005975">
    <property type="term" value="P:carbohydrate metabolic process"/>
    <property type="evidence" value="ECO:0007669"/>
    <property type="project" value="InterPro"/>
</dbReference>
<evidence type="ECO:0000313" key="6">
    <source>
        <dbReference type="EMBL" id="HIW02764.1"/>
    </source>
</evidence>
<dbReference type="Pfam" id="PF14310">
    <property type="entry name" value="Fn3-like"/>
    <property type="match status" value="1"/>
</dbReference>
<dbReference type="Gene3D" id="3.40.50.1700">
    <property type="entry name" value="Glycoside hydrolase family 3 C-terminal domain"/>
    <property type="match status" value="1"/>
</dbReference>
<dbReference type="Gene3D" id="3.20.20.300">
    <property type="entry name" value="Glycoside hydrolase, family 3, N-terminal domain"/>
    <property type="match status" value="1"/>
</dbReference>